<organism evidence="1 2">
    <name type="scientific">Candidatus Desulfosporosinus infrequens</name>
    <dbReference type="NCBI Taxonomy" id="2043169"/>
    <lineage>
        <taxon>Bacteria</taxon>
        <taxon>Bacillati</taxon>
        <taxon>Bacillota</taxon>
        <taxon>Clostridia</taxon>
        <taxon>Eubacteriales</taxon>
        <taxon>Desulfitobacteriaceae</taxon>
        <taxon>Desulfosporosinus</taxon>
    </lineage>
</organism>
<dbReference type="AlphaFoldDB" id="A0A2U3LCI6"/>
<reference evidence="2" key="1">
    <citation type="submission" date="2018-02" db="EMBL/GenBank/DDBJ databases">
        <authorList>
            <person name="Hausmann B."/>
        </authorList>
    </citation>
    <scope>NUCLEOTIDE SEQUENCE [LARGE SCALE GENOMIC DNA]</scope>
    <source>
        <strain evidence="2">Peat soil MAG SbF1</strain>
    </source>
</reference>
<name>A0A2U3LCI6_9FIRM</name>
<evidence type="ECO:0000313" key="2">
    <source>
        <dbReference type="Proteomes" id="UP000238916"/>
    </source>
</evidence>
<evidence type="ECO:0000313" key="1">
    <source>
        <dbReference type="EMBL" id="SPF49540.1"/>
    </source>
</evidence>
<sequence length="41" mass="4721">MKQKSIDSTGFVKIVYDNTLLAFTGHFIHQVTEIIIEIQIQ</sequence>
<gene>
    <name evidence="1" type="ORF">SBF1_4550002</name>
</gene>
<accession>A0A2U3LCI6</accession>
<dbReference type="EMBL" id="OMOF01000396">
    <property type="protein sequence ID" value="SPF49540.1"/>
    <property type="molecule type" value="Genomic_DNA"/>
</dbReference>
<dbReference type="Proteomes" id="UP000238916">
    <property type="component" value="Unassembled WGS sequence"/>
</dbReference>
<proteinExistence type="predicted"/>
<protein>
    <submittedName>
        <fullName evidence="1">Uncharacterized protein</fullName>
    </submittedName>
</protein>